<name>A0ABV2SU20_9FLAO</name>
<gene>
    <name evidence="2" type="ORF">ABXZ36_08400</name>
</gene>
<protein>
    <submittedName>
        <fullName evidence="2">Thiol-activated cytolysin family protein</fullName>
    </submittedName>
</protein>
<dbReference type="Gene3D" id="3.90.840.10">
    <property type="entry name" value="Thiol-activated cytolysin superfamily/Thiol-activated cytolysin, alpha-beta domain"/>
    <property type="match status" value="1"/>
</dbReference>
<evidence type="ECO:0000256" key="1">
    <source>
        <dbReference type="SAM" id="MobiDB-lite"/>
    </source>
</evidence>
<dbReference type="InterPro" id="IPR001869">
    <property type="entry name" value="Thiol_cytolysin"/>
</dbReference>
<dbReference type="Gene3D" id="3.40.30.40">
    <property type="entry name" value="Perfringolysin"/>
    <property type="match status" value="1"/>
</dbReference>
<organism evidence="2 3">
    <name type="scientific">Sediminicola arcticus</name>
    <dbReference type="NCBI Taxonomy" id="1574308"/>
    <lineage>
        <taxon>Bacteria</taxon>
        <taxon>Pseudomonadati</taxon>
        <taxon>Bacteroidota</taxon>
        <taxon>Flavobacteriia</taxon>
        <taxon>Flavobacteriales</taxon>
        <taxon>Flavobacteriaceae</taxon>
        <taxon>Sediminicola</taxon>
    </lineage>
</organism>
<dbReference type="SUPFAM" id="SSF56978">
    <property type="entry name" value="Perfringolysin"/>
    <property type="match status" value="1"/>
</dbReference>
<evidence type="ECO:0000313" key="3">
    <source>
        <dbReference type="Proteomes" id="UP001549799"/>
    </source>
</evidence>
<feature type="compositionally biased region" description="Basic and acidic residues" evidence="1">
    <location>
        <begin position="69"/>
        <end position="83"/>
    </location>
</feature>
<sequence length="666" mass="72668">MKTLTNLRNKCTPNWEVRPVLIFGVLLVLLFFTACGKDDSSIADSGELTFDEILKSGYVFESFPESRTTKDVGESTTANRDDEGVSGTERFSCTTKTVSVLDGNGEFPLFNTSADVIYPGSLLQGKTLSAATPKPIVVERAGGTISTNLNTGQEGSSFTVDNVSKSSIQDAVNGIIDRGTGVVPADFQIDIIQIESESQMALEMGIKVETFTTEVEGNMSFSTDKKYNRTLVKLSQSYYTMSFDLPTSNDKIFGANVTPENLAKYVQPDNPATFISSVTYGRIFYMLIESTSSREEMQASLKATYSSPAVDGAVEIDVATFKSLKEVKIKVIAYGGEAKSAFKLLGDTSIEEIAANLGASTLITAGLPVSYVVRSVERPDEIVGTKLATEYDIVTCSVKGFLALTVYKELVDIFGPGPGNGIGAATKVSGEKFILYNITGDKYALYDAGLGKKGAEIYDITDGPFRLPASFGPVGAAILYRANEIRFFDKEKGLKFISMKSVSSSWAGDLAQEGWLNSSNVNYYSRRDDNEQQTNDFYSENSTTEFPFSADGIGAATAHVAVRDAGLLDNRNHQFYFSLNGNAGSVYRSALLPYNGLSYQSNWNGKFTIDEFFNDKFPTDFDRVGAAVKITFSENSISYLYFNETGDRMMIQNEESNEYEGPFVVN</sequence>
<comment type="caution">
    <text evidence="2">The sequence shown here is derived from an EMBL/GenBank/DDBJ whole genome shotgun (WGS) entry which is preliminary data.</text>
</comment>
<keyword evidence="3" id="KW-1185">Reference proteome</keyword>
<dbReference type="InterPro" id="IPR036363">
    <property type="entry name" value="Thiol_cytolysin_ab_sf"/>
</dbReference>
<dbReference type="EMBL" id="JBEXAE010000003">
    <property type="protein sequence ID" value="MET6990668.1"/>
    <property type="molecule type" value="Genomic_DNA"/>
</dbReference>
<dbReference type="PRINTS" id="PR01400">
    <property type="entry name" value="TACYTOLYSIN"/>
</dbReference>
<dbReference type="Pfam" id="PF01289">
    <property type="entry name" value="Thiol_cytolysin"/>
    <property type="match status" value="1"/>
</dbReference>
<dbReference type="PROSITE" id="PS51257">
    <property type="entry name" value="PROKAR_LIPOPROTEIN"/>
    <property type="match status" value="1"/>
</dbReference>
<dbReference type="Gene3D" id="3.30.1040.20">
    <property type="match status" value="1"/>
</dbReference>
<reference evidence="2 3" key="1">
    <citation type="submission" date="2024-07" db="EMBL/GenBank/DDBJ databases">
        <title>The genome sequence of type strain Sediminicola arcticus GDMCC 1.2805.</title>
        <authorList>
            <person name="Liu Y."/>
        </authorList>
    </citation>
    <scope>NUCLEOTIDE SEQUENCE [LARGE SCALE GENOMIC DNA]</scope>
    <source>
        <strain evidence="2 3">GDMCC 1.2805</strain>
    </source>
</reference>
<feature type="region of interest" description="Disordered" evidence="1">
    <location>
        <begin position="69"/>
        <end position="88"/>
    </location>
</feature>
<proteinExistence type="predicted"/>
<dbReference type="InterPro" id="IPR036359">
    <property type="entry name" value="Thiol_cytolysin_sf"/>
</dbReference>
<evidence type="ECO:0000313" key="2">
    <source>
        <dbReference type="EMBL" id="MET6990668.1"/>
    </source>
</evidence>
<accession>A0ABV2SU20</accession>
<dbReference type="Proteomes" id="UP001549799">
    <property type="component" value="Unassembled WGS sequence"/>
</dbReference>
<dbReference type="RefSeq" id="WP_354615062.1">
    <property type="nucleotide sequence ID" value="NZ_JBEXAE010000003.1"/>
</dbReference>